<protein>
    <submittedName>
        <fullName evidence="1">Uncharacterized protein</fullName>
    </submittedName>
</protein>
<sequence length="24" mass="2769">TIDDRKLVNLKGLLTREILDKTDV</sequence>
<name>A0AAV4PA32_CAEEX</name>
<feature type="non-terminal residue" evidence="1">
    <location>
        <position position="1"/>
    </location>
</feature>
<dbReference type="EMBL" id="BPLR01004168">
    <property type="protein sequence ID" value="GIX92855.1"/>
    <property type="molecule type" value="Genomic_DNA"/>
</dbReference>
<reference evidence="1 2" key="1">
    <citation type="submission" date="2021-06" db="EMBL/GenBank/DDBJ databases">
        <title>Caerostris extrusa draft genome.</title>
        <authorList>
            <person name="Kono N."/>
            <person name="Arakawa K."/>
        </authorList>
    </citation>
    <scope>NUCLEOTIDE SEQUENCE [LARGE SCALE GENOMIC DNA]</scope>
</reference>
<proteinExistence type="predicted"/>
<comment type="caution">
    <text evidence="1">The sequence shown here is derived from an EMBL/GenBank/DDBJ whole genome shotgun (WGS) entry which is preliminary data.</text>
</comment>
<keyword evidence="2" id="KW-1185">Reference proteome</keyword>
<dbReference type="AlphaFoldDB" id="A0AAV4PA32"/>
<organism evidence="1 2">
    <name type="scientific">Caerostris extrusa</name>
    <name type="common">Bark spider</name>
    <name type="synonym">Caerostris bankana</name>
    <dbReference type="NCBI Taxonomy" id="172846"/>
    <lineage>
        <taxon>Eukaryota</taxon>
        <taxon>Metazoa</taxon>
        <taxon>Ecdysozoa</taxon>
        <taxon>Arthropoda</taxon>
        <taxon>Chelicerata</taxon>
        <taxon>Arachnida</taxon>
        <taxon>Araneae</taxon>
        <taxon>Araneomorphae</taxon>
        <taxon>Entelegynae</taxon>
        <taxon>Araneoidea</taxon>
        <taxon>Araneidae</taxon>
        <taxon>Caerostris</taxon>
    </lineage>
</organism>
<evidence type="ECO:0000313" key="1">
    <source>
        <dbReference type="EMBL" id="GIX92855.1"/>
    </source>
</evidence>
<gene>
    <name evidence="1" type="ORF">CEXT_582421</name>
</gene>
<evidence type="ECO:0000313" key="2">
    <source>
        <dbReference type="Proteomes" id="UP001054945"/>
    </source>
</evidence>
<accession>A0AAV4PA32</accession>
<dbReference type="Proteomes" id="UP001054945">
    <property type="component" value="Unassembled WGS sequence"/>
</dbReference>